<evidence type="ECO:0000256" key="5">
    <source>
        <dbReference type="ARBA" id="ARBA00022840"/>
    </source>
</evidence>
<dbReference type="Pfam" id="PF13581">
    <property type="entry name" value="HATPase_c_2"/>
    <property type="match status" value="1"/>
</dbReference>
<dbReference type="EMBL" id="CP048649">
    <property type="protein sequence ID" value="QIB69864.1"/>
    <property type="molecule type" value="Genomic_DNA"/>
</dbReference>
<dbReference type="KEGG" id="abut:Ami103574_11260"/>
<dbReference type="InterPro" id="IPR036890">
    <property type="entry name" value="HATPase_C_sf"/>
</dbReference>
<gene>
    <name evidence="7" type="primary">spoIIAB</name>
    <name evidence="9" type="ORF">Ami103574_11260</name>
</gene>
<evidence type="ECO:0000256" key="6">
    <source>
        <dbReference type="ARBA" id="ARBA00022969"/>
    </source>
</evidence>
<name>A0A858BYU1_9FIRM</name>
<evidence type="ECO:0000256" key="4">
    <source>
        <dbReference type="ARBA" id="ARBA00022777"/>
    </source>
</evidence>
<evidence type="ECO:0000256" key="1">
    <source>
        <dbReference type="ARBA" id="ARBA00022527"/>
    </source>
</evidence>
<reference evidence="9 10" key="1">
    <citation type="submission" date="2020-02" db="EMBL/GenBank/DDBJ databases">
        <authorList>
            <person name="Kim Y.B."/>
            <person name="Roh S.W."/>
        </authorList>
    </citation>
    <scope>NUCLEOTIDE SEQUENCE [LARGE SCALE GENOMIC DNA]</scope>
    <source>
        <strain evidence="9 10">DSM 103574</strain>
    </source>
</reference>
<keyword evidence="10" id="KW-1185">Reference proteome</keyword>
<keyword evidence="1 7" id="KW-0723">Serine/threonine-protein kinase</keyword>
<dbReference type="HAMAP" id="MF_00637">
    <property type="entry name" value="Anti_sigma_F"/>
    <property type="match status" value="1"/>
</dbReference>
<evidence type="ECO:0000259" key="8">
    <source>
        <dbReference type="SMART" id="SM00387"/>
    </source>
</evidence>
<dbReference type="NCBIfam" id="TIGR01925">
    <property type="entry name" value="spIIAB"/>
    <property type="match status" value="1"/>
</dbReference>
<evidence type="ECO:0000313" key="9">
    <source>
        <dbReference type="EMBL" id="QIB69864.1"/>
    </source>
</evidence>
<dbReference type="GO" id="GO:0004674">
    <property type="term" value="F:protein serine/threonine kinase activity"/>
    <property type="evidence" value="ECO:0007669"/>
    <property type="project" value="UniProtKB-KW"/>
</dbReference>
<dbReference type="InterPro" id="IPR010194">
    <property type="entry name" value="Anti-sigma_F"/>
</dbReference>
<dbReference type="InterPro" id="IPR050267">
    <property type="entry name" value="Anti-sigma-factor_SerPK"/>
</dbReference>
<keyword evidence="5 7" id="KW-0067">ATP-binding</keyword>
<comment type="similarity">
    <text evidence="7">Belongs to the anti-sigma-factor family.</text>
</comment>
<keyword evidence="2 7" id="KW-0808">Transferase</keyword>
<dbReference type="GO" id="GO:0030436">
    <property type="term" value="P:asexual sporulation"/>
    <property type="evidence" value="ECO:0007669"/>
    <property type="project" value="UniProtKB-UniRule"/>
</dbReference>
<feature type="domain" description="Histidine kinase/HSP90-like ATPase" evidence="8">
    <location>
        <begin position="35"/>
        <end position="141"/>
    </location>
</feature>
<proteinExistence type="inferred from homology"/>
<comment type="catalytic activity">
    <reaction evidence="7">
        <text>L-seryl-[protein] + ATP = O-phospho-L-seryl-[protein] + ADP + H(+)</text>
        <dbReference type="Rhea" id="RHEA:17989"/>
        <dbReference type="Rhea" id="RHEA-COMP:9863"/>
        <dbReference type="Rhea" id="RHEA-COMP:11604"/>
        <dbReference type="ChEBI" id="CHEBI:15378"/>
        <dbReference type="ChEBI" id="CHEBI:29999"/>
        <dbReference type="ChEBI" id="CHEBI:30616"/>
        <dbReference type="ChEBI" id="CHEBI:83421"/>
        <dbReference type="ChEBI" id="CHEBI:456216"/>
        <dbReference type="EC" id="2.7.11.1"/>
    </reaction>
</comment>
<organism evidence="9 10">
    <name type="scientific">Aminipila butyrica</name>
    <dbReference type="NCBI Taxonomy" id="433296"/>
    <lineage>
        <taxon>Bacteria</taxon>
        <taxon>Bacillati</taxon>
        <taxon>Bacillota</taxon>
        <taxon>Clostridia</taxon>
        <taxon>Peptostreptococcales</taxon>
        <taxon>Anaerovoracaceae</taxon>
        <taxon>Aminipila</taxon>
    </lineage>
</organism>
<protein>
    <recommendedName>
        <fullName evidence="7">Anti-sigma F factor</fullName>
        <ecNumber evidence="7">2.7.11.1</ecNumber>
    </recommendedName>
    <alternativeName>
        <fullName evidence="7">Stage II sporulation protein AB</fullName>
    </alternativeName>
</protein>
<dbReference type="SUPFAM" id="SSF55874">
    <property type="entry name" value="ATPase domain of HSP90 chaperone/DNA topoisomerase II/histidine kinase"/>
    <property type="match status" value="1"/>
</dbReference>
<comment type="catalytic activity">
    <reaction evidence="7">
        <text>L-threonyl-[protein] + ATP = O-phospho-L-threonyl-[protein] + ADP + H(+)</text>
        <dbReference type="Rhea" id="RHEA:46608"/>
        <dbReference type="Rhea" id="RHEA-COMP:11060"/>
        <dbReference type="Rhea" id="RHEA-COMP:11605"/>
        <dbReference type="ChEBI" id="CHEBI:15378"/>
        <dbReference type="ChEBI" id="CHEBI:30013"/>
        <dbReference type="ChEBI" id="CHEBI:30616"/>
        <dbReference type="ChEBI" id="CHEBI:61977"/>
        <dbReference type="ChEBI" id="CHEBI:456216"/>
        <dbReference type="EC" id="2.7.11.1"/>
    </reaction>
</comment>
<evidence type="ECO:0000256" key="3">
    <source>
        <dbReference type="ARBA" id="ARBA00022741"/>
    </source>
</evidence>
<dbReference type="AlphaFoldDB" id="A0A858BYU1"/>
<dbReference type="SMART" id="SM00387">
    <property type="entry name" value="HATPase_c"/>
    <property type="match status" value="1"/>
</dbReference>
<sequence>MVNKVKIEFLSLSANESFARTAVAGFFAELDPTIEEIAEIKTSVSEAVSNAIIHGYKNEPTGVVSVECSYDEDRTIFLSVEDSGVGIEDIQKAREPLFTTGSTEERAGMGFTVMESFTDRVEVTSKPGEGTRVSMMKKLDAGYEL</sequence>
<keyword evidence="3 7" id="KW-0547">Nucleotide-binding</keyword>
<comment type="function">
    <text evidence="7">Binds to sigma F and blocks its ability to form an RNA polymerase holoenzyme (E-sigma F). Phosphorylates SpoIIAA on a serine residue. This phosphorylation may enable SpoIIAA to act as an anti-anti-sigma factor that counteracts SpoIIAB and thus releases sigma F from inhibition.</text>
</comment>
<dbReference type="GO" id="GO:0042174">
    <property type="term" value="P:negative regulation of sporulation resulting in formation of a cellular spore"/>
    <property type="evidence" value="ECO:0007669"/>
    <property type="project" value="InterPro"/>
</dbReference>
<accession>A0A858BYU1</accession>
<dbReference type="GO" id="GO:0005524">
    <property type="term" value="F:ATP binding"/>
    <property type="evidence" value="ECO:0007669"/>
    <property type="project" value="UniProtKB-KW"/>
</dbReference>
<evidence type="ECO:0000256" key="7">
    <source>
        <dbReference type="HAMAP-Rule" id="MF_00637"/>
    </source>
</evidence>
<dbReference type="GO" id="GO:0016989">
    <property type="term" value="F:sigma factor antagonist activity"/>
    <property type="evidence" value="ECO:0007669"/>
    <property type="project" value="InterPro"/>
</dbReference>
<dbReference type="PANTHER" id="PTHR35526:SF3">
    <property type="entry name" value="ANTI-SIGMA-F FACTOR RSBW"/>
    <property type="match status" value="1"/>
</dbReference>
<evidence type="ECO:0000313" key="10">
    <source>
        <dbReference type="Proteomes" id="UP000466848"/>
    </source>
</evidence>
<keyword evidence="4 7" id="KW-0418">Kinase</keyword>
<dbReference type="EC" id="2.7.11.1" evidence="7"/>
<evidence type="ECO:0000256" key="2">
    <source>
        <dbReference type="ARBA" id="ARBA00022679"/>
    </source>
</evidence>
<dbReference type="Proteomes" id="UP000466848">
    <property type="component" value="Chromosome"/>
</dbReference>
<dbReference type="Gene3D" id="3.30.565.10">
    <property type="entry name" value="Histidine kinase-like ATPase, C-terminal domain"/>
    <property type="match status" value="1"/>
</dbReference>
<dbReference type="InterPro" id="IPR003594">
    <property type="entry name" value="HATPase_dom"/>
</dbReference>
<dbReference type="PANTHER" id="PTHR35526">
    <property type="entry name" value="ANTI-SIGMA-F FACTOR RSBW-RELATED"/>
    <property type="match status" value="1"/>
</dbReference>
<keyword evidence="6 7" id="KW-0749">Sporulation</keyword>
<dbReference type="RefSeq" id="WP_163067104.1">
    <property type="nucleotide sequence ID" value="NZ_CP048649.1"/>
</dbReference>
<dbReference type="GO" id="GO:0030435">
    <property type="term" value="P:sporulation resulting in formation of a cellular spore"/>
    <property type="evidence" value="ECO:0007669"/>
    <property type="project" value="UniProtKB-KW"/>
</dbReference>